<proteinExistence type="predicted"/>
<dbReference type="EMBL" id="CP034348">
    <property type="protein sequence ID" value="QGX98349.1"/>
    <property type="molecule type" value="Genomic_DNA"/>
</dbReference>
<dbReference type="PANTHER" id="PTHR22916:SF3">
    <property type="entry name" value="UDP-GLCNAC:BETAGAL BETA-1,3-N-ACETYLGLUCOSAMINYLTRANSFERASE-LIKE PROTEIN 1"/>
    <property type="match status" value="1"/>
</dbReference>
<name>A0A6I6IMU7_9RHOB</name>
<dbReference type="KEGG" id="rom:EI983_08670"/>
<keyword evidence="3" id="KW-1185">Reference proteome</keyword>
<dbReference type="RefSeq" id="WP_157706981.1">
    <property type="nucleotide sequence ID" value="NZ_CP034348.1"/>
</dbReference>
<gene>
    <name evidence="2" type="ORF">EI983_08670</name>
</gene>
<dbReference type="InterPro" id="IPR001173">
    <property type="entry name" value="Glyco_trans_2-like"/>
</dbReference>
<dbReference type="SUPFAM" id="SSF53448">
    <property type="entry name" value="Nucleotide-diphospho-sugar transferases"/>
    <property type="match status" value="1"/>
</dbReference>
<feature type="domain" description="Glycosyltransferase 2-like" evidence="1">
    <location>
        <begin position="14"/>
        <end position="129"/>
    </location>
</feature>
<evidence type="ECO:0000313" key="3">
    <source>
        <dbReference type="Proteomes" id="UP000428330"/>
    </source>
</evidence>
<dbReference type="Proteomes" id="UP000428330">
    <property type="component" value="Chromosome"/>
</dbReference>
<organism evidence="2 3">
    <name type="scientific">Roseovarius faecimaris</name>
    <dbReference type="NCBI Taxonomy" id="2494550"/>
    <lineage>
        <taxon>Bacteria</taxon>
        <taxon>Pseudomonadati</taxon>
        <taxon>Pseudomonadota</taxon>
        <taxon>Alphaproteobacteria</taxon>
        <taxon>Rhodobacterales</taxon>
        <taxon>Roseobacteraceae</taxon>
        <taxon>Roseovarius</taxon>
    </lineage>
</organism>
<keyword evidence="2" id="KW-0808">Transferase</keyword>
<protein>
    <submittedName>
        <fullName evidence="2">Glycosyltransferase</fullName>
    </submittedName>
</protein>
<dbReference type="OrthoDB" id="9807795at2"/>
<reference evidence="3" key="1">
    <citation type="submission" date="2018-12" db="EMBL/GenBank/DDBJ databases">
        <title>Complete genome sequence of Roseovarius sp. MME-070.</title>
        <authorList>
            <person name="Nam Y.-D."/>
            <person name="Kang J."/>
            <person name="Chung W.-H."/>
            <person name="Park Y.S."/>
        </authorList>
    </citation>
    <scope>NUCLEOTIDE SEQUENCE [LARGE SCALE GENOMIC DNA]</scope>
    <source>
        <strain evidence="3">MME-070</strain>
    </source>
</reference>
<evidence type="ECO:0000259" key="1">
    <source>
        <dbReference type="Pfam" id="PF00535"/>
    </source>
</evidence>
<dbReference type="Pfam" id="PF00535">
    <property type="entry name" value="Glycos_transf_2"/>
    <property type="match status" value="1"/>
</dbReference>
<dbReference type="Gene3D" id="3.90.550.10">
    <property type="entry name" value="Spore Coat Polysaccharide Biosynthesis Protein SpsA, Chain A"/>
    <property type="match status" value="1"/>
</dbReference>
<evidence type="ECO:0000313" key="2">
    <source>
        <dbReference type="EMBL" id="QGX98349.1"/>
    </source>
</evidence>
<sequence length="320" mass="36135">MTPELPSAQRPWLSVVMPVFNGADTLAESIASVALQAEGIELVLVDQASDDASVAIAKSFADRIDIRIVSNPESSGWMENTNLAMSMARAPFATMLHQDDYWHEDRAAVLKAMLETYSEAALWVHGADYVDDRSHRIGTFAPPFGARRRLVPSAEAFETLIVQDTIALPAVVFRTSDYRMLAGLDETLWMTADWDLWLKLIGKGPLAWTHEKLVAFRLHRASLTLKGSRKLEDYRDQLDRALHRHLDTLAEAERARLEPLARSSNAINFWLASRYHAAGASISELLRIVLSIGPRRWGEFLRKTQLLQRVVPRLRLRKKK</sequence>
<dbReference type="AlphaFoldDB" id="A0A6I6IMU7"/>
<dbReference type="PANTHER" id="PTHR22916">
    <property type="entry name" value="GLYCOSYLTRANSFERASE"/>
    <property type="match status" value="1"/>
</dbReference>
<dbReference type="InterPro" id="IPR029044">
    <property type="entry name" value="Nucleotide-diphossugar_trans"/>
</dbReference>
<accession>A0A6I6IMU7</accession>
<dbReference type="GO" id="GO:0016758">
    <property type="term" value="F:hexosyltransferase activity"/>
    <property type="evidence" value="ECO:0007669"/>
    <property type="project" value="UniProtKB-ARBA"/>
</dbReference>